<proteinExistence type="predicted"/>
<comment type="caution">
    <text evidence="1">The sequence shown here is derived from an EMBL/GenBank/DDBJ whole genome shotgun (WGS) entry which is preliminary data.</text>
</comment>
<dbReference type="Pfam" id="PF06338">
    <property type="entry name" value="ComK"/>
    <property type="match status" value="1"/>
</dbReference>
<evidence type="ECO:0000313" key="1">
    <source>
        <dbReference type="EMBL" id="MDY0394200.1"/>
    </source>
</evidence>
<accession>A0ABU5C4S4</accession>
<protein>
    <submittedName>
        <fullName evidence="1">Competence protein ComK</fullName>
    </submittedName>
</protein>
<reference evidence="1 2" key="1">
    <citation type="submission" date="2023-10" db="EMBL/GenBank/DDBJ databases">
        <title>Virgibacillus halophilus 5B73C genome.</title>
        <authorList>
            <person name="Miliotis G."/>
            <person name="Sengupta P."/>
            <person name="Hameed A."/>
            <person name="Chuvochina M."/>
            <person name="Mcdonagh F."/>
            <person name="Simpson A.C."/>
            <person name="Singh N.K."/>
            <person name="Rekha P.D."/>
            <person name="Raman K."/>
            <person name="Hugenholtz P."/>
            <person name="Venkateswaran K."/>
        </authorList>
    </citation>
    <scope>NUCLEOTIDE SEQUENCE [LARGE SCALE GENOMIC DNA]</scope>
    <source>
        <strain evidence="1 2">5B73C</strain>
    </source>
</reference>
<dbReference type="EMBL" id="JAWDIP010000003">
    <property type="protein sequence ID" value="MDY0394200.1"/>
    <property type="molecule type" value="Genomic_DNA"/>
</dbReference>
<dbReference type="Proteomes" id="UP001281447">
    <property type="component" value="Unassembled WGS sequence"/>
</dbReference>
<organism evidence="1 2">
    <name type="scientific">Tigheibacillus halophilus</name>
    <dbReference type="NCBI Taxonomy" id="361280"/>
    <lineage>
        <taxon>Bacteria</taxon>
        <taxon>Bacillati</taxon>
        <taxon>Bacillota</taxon>
        <taxon>Bacilli</taxon>
        <taxon>Bacillales</taxon>
        <taxon>Bacillaceae</taxon>
        <taxon>Tigheibacillus</taxon>
    </lineage>
</organism>
<name>A0ABU5C4S4_9BACI</name>
<dbReference type="InterPro" id="IPR010461">
    <property type="entry name" value="ComK"/>
</dbReference>
<gene>
    <name evidence="1" type="ORF">RWE15_06520</name>
</gene>
<sequence length="109" mass="12700">MQTDHKSVYIITEHTKAILASRSAYYRATVLEGKHEIHSIYTPEMILDHSCILYGSTLSGRRKAIREYYGITSKIPFMIDAKKSHLYASYQFNQTQRLCLAFFLSNRFL</sequence>
<keyword evidence="2" id="KW-1185">Reference proteome</keyword>
<evidence type="ECO:0000313" key="2">
    <source>
        <dbReference type="Proteomes" id="UP001281447"/>
    </source>
</evidence>